<keyword evidence="8" id="KW-1185">Reference proteome</keyword>
<evidence type="ECO:0000256" key="1">
    <source>
        <dbReference type="ARBA" id="ARBA00000900"/>
    </source>
</evidence>
<evidence type="ECO:0000256" key="2">
    <source>
        <dbReference type="ARBA" id="ARBA00004906"/>
    </source>
</evidence>
<evidence type="ECO:0000259" key="6">
    <source>
        <dbReference type="PROSITE" id="PS51698"/>
    </source>
</evidence>
<dbReference type="SUPFAM" id="SSF48371">
    <property type="entry name" value="ARM repeat"/>
    <property type="match status" value="3"/>
</dbReference>
<name>A0A4S4DTT3_CAMSN</name>
<dbReference type="PROSITE" id="PS51698">
    <property type="entry name" value="U_BOX"/>
    <property type="match status" value="1"/>
</dbReference>
<evidence type="ECO:0000256" key="5">
    <source>
        <dbReference type="ARBA" id="ARBA00022737"/>
    </source>
</evidence>
<dbReference type="GO" id="GO:0061630">
    <property type="term" value="F:ubiquitin protein ligase activity"/>
    <property type="evidence" value="ECO:0007669"/>
    <property type="project" value="UniProtKB-EC"/>
</dbReference>
<dbReference type="Gene3D" id="3.30.40.10">
    <property type="entry name" value="Zinc/RING finger domain, C3HC4 (zinc finger)"/>
    <property type="match status" value="1"/>
</dbReference>
<dbReference type="InterPro" id="IPR011989">
    <property type="entry name" value="ARM-like"/>
</dbReference>
<evidence type="ECO:0000313" key="8">
    <source>
        <dbReference type="Proteomes" id="UP000306102"/>
    </source>
</evidence>
<sequence>MTSSLTLSAVDSIQASLSEICATDDDHSYCWENPRRFSGYAKRLRSVLNQLLRSSSSPENLPPSVQTSLKGTSADLTKAAEILSVYRNKSKIFVLINCQSLSSSLQDHTVAIGGWLSLLDSALPEIPDLRKKVSDLSRDMKQAQFRVTENEERVYCTLQKEGQGRQTSKAVQSAIIMDLARALGIDSNDHAELSEQVKLLKNDLTRSNSVSERRILMSLEKIMDNWSMEPNILSHSFNLDFDDDTQIAPFKNFLCPLTKEVMKNPVVLESSQTYERTAIEYWFERCIDDCRDPTCPVTGQVLNSLELKPNIGLAGAIEEWINRNVEIQIKSAVQCLSEESPSVDCVEQVLDNMYRISEEHPSSRYRVRNAGIVVLMVKVLKNCSKSIGSQFRSKALMALHSMSKDEESKKIMLEEGITRSAIHSLIGSSEKEREYAVRLLLEFSKDKAYCANIASEKGALVLLSSMAGNLECPALSNLAEEVLKRMETVEDNVQHLAAAGRFEPLLSRLCEGPDDVKIEMASLVGRMTLTNSSKEQIARQSSTILVKLLSKREGSAPSLQALYNLSSLDDNATILVDSAVLPALTDILFENQDAPPEVKALAASTIAKIVSKPGHWELASVDKQGNSMQSESIVRSLLGLLSLACPQCQLAILQILYGMATSPQAAESVTAHIKSGDGFKTIITFLEHPEGEHRIYALKLARVLSERFGEDLASELKTCNKIYLFKDKLSDNQSTDGERSDAACTLANLPLSEDDIKTVLGTSFVRWNVAALKDHCSSSNGRVSRPISSMVEGLLGLLLHFTRSPDPQIVNLVKEHRLMTIFRDTLILSSKPRVKHLATLGLKYLSESGMVLFANGDSEPQPPHGFCSLLVFMCGRASPSISMCPIHNFPCEEDNQFCLLKSHCIKPLSDLLSDEVTNVQIAAVEALSTLLVVDTSNGLKRAVEELDQLGVVDAGIKLFTEARPGELQEKAIWMVERMLRVEGLTQPYALNQALVRALVEALKHGSAVTKRYAQEALTNLKQISGVSGKPSSQNRGRR</sequence>
<dbReference type="SMART" id="SM00504">
    <property type="entry name" value="Ubox"/>
    <property type="match status" value="1"/>
</dbReference>
<dbReference type="Proteomes" id="UP000306102">
    <property type="component" value="Unassembled WGS sequence"/>
</dbReference>
<dbReference type="SUPFAM" id="SSF57850">
    <property type="entry name" value="RING/U-box"/>
    <property type="match status" value="1"/>
</dbReference>
<gene>
    <name evidence="7" type="ORF">TEA_012546</name>
</gene>
<dbReference type="STRING" id="542762.A0A4S4DTT3"/>
<dbReference type="Gene3D" id="1.25.10.10">
    <property type="entry name" value="Leucine-rich Repeat Variant"/>
    <property type="match status" value="2"/>
</dbReference>
<dbReference type="GO" id="GO:0016567">
    <property type="term" value="P:protein ubiquitination"/>
    <property type="evidence" value="ECO:0007669"/>
    <property type="project" value="UniProtKB-UniPathway"/>
</dbReference>
<dbReference type="InterPro" id="IPR045210">
    <property type="entry name" value="RING-Ubox_PUB"/>
</dbReference>
<keyword evidence="5" id="KW-0677">Repeat</keyword>
<dbReference type="PANTHER" id="PTHR45958:SF14">
    <property type="entry name" value="RING-TYPE E3 UBIQUITIN TRANSFERASE"/>
    <property type="match status" value="1"/>
</dbReference>
<dbReference type="Pfam" id="PF04564">
    <property type="entry name" value="U-box"/>
    <property type="match status" value="1"/>
</dbReference>
<dbReference type="InterPro" id="IPR013083">
    <property type="entry name" value="Znf_RING/FYVE/PHD"/>
</dbReference>
<reference evidence="7 8" key="1">
    <citation type="journal article" date="2018" name="Proc. Natl. Acad. Sci. U.S.A.">
        <title>Draft genome sequence of Camellia sinensis var. sinensis provides insights into the evolution of the tea genome and tea quality.</title>
        <authorList>
            <person name="Wei C."/>
            <person name="Yang H."/>
            <person name="Wang S."/>
            <person name="Zhao J."/>
            <person name="Liu C."/>
            <person name="Gao L."/>
            <person name="Xia E."/>
            <person name="Lu Y."/>
            <person name="Tai Y."/>
            <person name="She G."/>
            <person name="Sun J."/>
            <person name="Cao H."/>
            <person name="Tong W."/>
            <person name="Gao Q."/>
            <person name="Li Y."/>
            <person name="Deng W."/>
            <person name="Jiang X."/>
            <person name="Wang W."/>
            <person name="Chen Q."/>
            <person name="Zhang S."/>
            <person name="Li H."/>
            <person name="Wu J."/>
            <person name="Wang P."/>
            <person name="Li P."/>
            <person name="Shi C."/>
            <person name="Zheng F."/>
            <person name="Jian J."/>
            <person name="Huang B."/>
            <person name="Shan D."/>
            <person name="Shi M."/>
            <person name="Fang C."/>
            <person name="Yue Y."/>
            <person name="Li F."/>
            <person name="Li D."/>
            <person name="Wei S."/>
            <person name="Han B."/>
            <person name="Jiang C."/>
            <person name="Yin Y."/>
            <person name="Xia T."/>
            <person name="Zhang Z."/>
            <person name="Bennetzen J.L."/>
            <person name="Zhao S."/>
            <person name="Wan X."/>
        </authorList>
    </citation>
    <scope>NUCLEOTIDE SEQUENCE [LARGE SCALE GENOMIC DNA]</scope>
    <source>
        <strain evidence="8">cv. Shuchazao</strain>
        <tissue evidence="7">Leaf</tissue>
    </source>
</reference>
<dbReference type="InterPro" id="IPR016024">
    <property type="entry name" value="ARM-type_fold"/>
</dbReference>
<dbReference type="InterPro" id="IPR052608">
    <property type="entry name" value="U-box_domain_protein"/>
</dbReference>
<protein>
    <recommendedName>
        <fullName evidence="3">RING-type E3 ubiquitin transferase</fullName>
        <ecNumber evidence="3">2.3.2.27</ecNumber>
    </recommendedName>
</protein>
<dbReference type="InterPro" id="IPR003613">
    <property type="entry name" value="Ubox_domain"/>
</dbReference>
<dbReference type="AlphaFoldDB" id="A0A4S4DTT3"/>
<dbReference type="PANTHER" id="PTHR45958">
    <property type="entry name" value="RING-TYPE E3 UBIQUITIN TRANSFERASE"/>
    <property type="match status" value="1"/>
</dbReference>
<dbReference type="EMBL" id="SDRB02010406">
    <property type="protein sequence ID" value="THG06678.1"/>
    <property type="molecule type" value="Genomic_DNA"/>
</dbReference>
<accession>A0A4S4DTT3</accession>
<comment type="caution">
    <text evidence="7">The sequence shown here is derived from an EMBL/GenBank/DDBJ whole genome shotgun (WGS) entry which is preliminary data.</text>
</comment>
<evidence type="ECO:0000313" key="7">
    <source>
        <dbReference type="EMBL" id="THG06678.1"/>
    </source>
</evidence>
<dbReference type="CDD" id="cd16664">
    <property type="entry name" value="RING-Ubox_PUB"/>
    <property type="match status" value="1"/>
</dbReference>
<dbReference type="SMART" id="SM00185">
    <property type="entry name" value="ARM"/>
    <property type="match status" value="6"/>
</dbReference>
<organism evidence="7 8">
    <name type="scientific">Camellia sinensis var. sinensis</name>
    <name type="common">China tea</name>
    <dbReference type="NCBI Taxonomy" id="542762"/>
    <lineage>
        <taxon>Eukaryota</taxon>
        <taxon>Viridiplantae</taxon>
        <taxon>Streptophyta</taxon>
        <taxon>Embryophyta</taxon>
        <taxon>Tracheophyta</taxon>
        <taxon>Spermatophyta</taxon>
        <taxon>Magnoliopsida</taxon>
        <taxon>eudicotyledons</taxon>
        <taxon>Gunneridae</taxon>
        <taxon>Pentapetalae</taxon>
        <taxon>asterids</taxon>
        <taxon>Ericales</taxon>
        <taxon>Theaceae</taxon>
        <taxon>Camellia</taxon>
    </lineage>
</organism>
<evidence type="ECO:0000256" key="4">
    <source>
        <dbReference type="ARBA" id="ARBA00022679"/>
    </source>
</evidence>
<feature type="domain" description="U-box" evidence="6">
    <location>
        <begin position="248"/>
        <end position="327"/>
    </location>
</feature>
<comment type="pathway">
    <text evidence="2">Protein modification; protein ubiquitination.</text>
</comment>
<dbReference type="EC" id="2.3.2.27" evidence="3"/>
<keyword evidence="4" id="KW-0808">Transferase</keyword>
<proteinExistence type="predicted"/>
<evidence type="ECO:0000256" key="3">
    <source>
        <dbReference type="ARBA" id="ARBA00012483"/>
    </source>
</evidence>
<dbReference type="UniPathway" id="UPA00143"/>
<dbReference type="InterPro" id="IPR000225">
    <property type="entry name" value="Armadillo"/>
</dbReference>
<comment type="catalytic activity">
    <reaction evidence="1">
        <text>S-ubiquitinyl-[E2 ubiquitin-conjugating enzyme]-L-cysteine + [acceptor protein]-L-lysine = [E2 ubiquitin-conjugating enzyme]-L-cysteine + N(6)-ubiquitinyl-[acceptor protein]-L-lysine.</text>
        <dbReference type="EC" id="2.3.2.27"/>
    </reaction>
</comment>